<accession>A0A2T1C2P4</accession>
<protein>
    <recommendedName>
        <fullName evidence="3">CopG family transcriptional regulator</fullName>
    </recommendedName>
</protein>
<keyword evidence="2" id="KW-1185">Reference proteome</keyword>
<comment type="caution">
    <text evidence="1">The sequence shown here is derived from an EMBL/GenBank/DDBJ whole genome shotgun (WGS) entry which is preliminary data.</text>
</comment>
<organism evidence="1 2">
    <name type="scientific">Merismopedia glauca CCAP 1448/3</name>
    <dbReference type="NCBI Taxonomy" id="1296344"/>
    <lineage>
        <taxon>Bacteria</taxon>
        <taxon>Bacillati</taxon>
        <taxon>Cyanobacteriota</taxon>
        <taxon>Cyanophyceae</taxon>
        <taxon>Synechococcales</taxon>
        <taxon>Merismopediaceae</taxon>
        <taxon>Merismopedia</taxon>
    </lineage>
</organism>
<reference evidence="1 2" key="1">
    <citation type="submission" date="2018-02" db="EMBL/GenBank/DDBJ databases">
        <authorList>
            <person name="Cohen D.B."/>
            <person name="Kent A.D."/>
        </authorList>
    </citation>
    <scope>NUCLEOTIDE SEQUENCE [LARGE SCALE GENOMIC DNA]</scope>
    <source>
        <strain evidence="1 2">CCAP 1448/3</strain>
    </source>
</reference>
<dbReference type="EMBL" id="PVWJ01000062">
    <property type="protein sequence ID" value="PSB02393.1"/>
    <property type="molecule type" value="Genomic_DNA"/>
</dbReference>
<sequence>MKYKSKELRVNIDEQVAKQLEELAALGNFRSLSAAAAYIISFYTAPTVAGMQESREIVQKMQAVKETGLVS</sequence>
<dbReference type="AlphaFoldDB" id="A0A2T1C2P4"/>
<evidence type="ECO:0008006" key="3">
    <source>
        <dbReference type="Google" id="ProtNLM"/>
    </source>
</evidence>
<proteinExistence type="predicted"/>
<gene>
    <name evidence="1" type="ORF">C7B64_13485</name>
</gene>
<dbReference type="RefSeq" id="WP_106289183.1">
    <property type="nucleotide sequence ID" value="NZ_CAWNTC010000071.1"/>
</dbReference>
<evidence type="ECO:0000313" key="2">
    <source>
        <dbReference type="Proteomes" id="UP000238762"/>
    </source>
</evidence>
<evidence type="ECO:0000313" key="1">
    <source>
        <dbReference type="EMBL" id="PSB02393.1"/>
    </source>
</evidence>
<name>A0A2T1C2P4_9CYAN</name>
<dbReference type="Proteomes" id="UP000238762">
    <property type="component" value="Unassembled WGS sequence"/>
</dbReference>
<reference evidence="1 2" key="2">
    <citation type="submission" date="2018-03" db="EMBL/GenBank/DDBJ databases">
        <title>The ancient ancestry and fast evolution of plastids.</title>
        <authorList>
            <person name="Moore K.R."/>
            <person name="Magnabosco C."/>
            <person name="Momper L."/>
            <person name="Gold D.A."/>
            <person name="Bosak T."/>
            <person name="Fournier G.P."/>
        </authorList>
    </citation>
    <scope>NUCLEOTIDE SEQUENCE [LARGE SCALE GENOMIC DNA]</scope>
    <source>
        <strain evidence="1 2">CCAP 1448/3</strain>
    </source>
</reference>